<keyword evidence="1" id="KW-0812">Transmembrane</keyword>
<feature type="transmembrane region" description="Helical" evidence="1">
    <location>
        <begin position="76"/>
        <end position="93"/>
    </location>
</feature>
<dbReference type="PANTHER" id="PTHR34989">
    <property type="entry name" value="PROTEIN HDED"/>
    <property type="match status" value="1"/>
</dbReference>
<dbReference type="RefSeq" id="WP_125486790.1">
    <property type="nucleotide sequence ID" value="NZ_RSDW01000001.1"/>
</dbReference>
<dbReference type="AlphaFoldDB" id="A0A3R9QD37"/>
<keyword evidence="3" id="KW-1185">Reference proteome</keyword>
<sequence length="192" mass="20240">MAYNSSLFAAGIEEIRKSWGWFLVSGIVLMVLGAVCIVKAQTATTFSILALGWVLTISGVMWLVNSLQAWTWGGFFVYLLNALIRGVTGYLLIRHPDAGAAGVTMVLAVLFIVGGLFRVGGASAIQFPRWGWTVFAGVVSTVLGISLLIAWPTASSYFIGIAVGTDLIFDGAALLGFAGAIHSLPAAQTRIA</sequence>
<dbReference type="InterPro" id="IPR005325">
    <property type="entry name" value="DUF308_memb"/>
</dbReference>
<dbReference type="InterPro" id="IPR052712">
    <property type="entry name" value="Acid_resist_chaperone_HdeD"/>
</dbReference>
<dbReference type="Proteomes" id="UP000269669">
    <property type="component" value="Unassembled WGS sequence"/>
</dbReference>
<dbReference type="EMBL" id="RSDW01000001">
    <property type="protein sequence ID" value="RSL18422.1"/>
    <property type="molecule type" value="Genomic_DNA"/>
</dbReference>
<evidence type="ECO:0000256" key="1">
    <source>
        <dbReference type="SAM" id="Phobius"/>
    </source>
</evidence>
<dbReference type="Pfam" id="PF03729">
    <property type="entry name" value="DUF308"/>
    <property type="match status" value="1"/>
</dbReference>
<dbReference type="GO" id="GO:0005886">
    <property type="term" value="C:plasma membrane"/>
    <property type="evidence" value="ECO:0007669"/>
    <property type="project" value="TreeGrafter"/>
</dbReference>
<organism evidence="2 3">
    <name type="scientific">Edaphobacter aggregans</name>
    <dbReference type="NCBI Taxonomy" id="570835"/>
    <lineage>
        <taxon>Bacteria</taxon>
        <taxon>Pseudomonadati</taxon>
        <taxon>Acidobacteriota</taxon>
        <taxon>Terriglobia</taxon>
        <taxon>Terriglobales</taxon>
        <taxon>Acidobacteriaceae</taxon>
        <taxon>Edaphobacter</taxon>
    </lineage>
</organism>
<dbReference type="PANTHER" id="PTHR34989:SF1">
    <property type="entry name" value="PROTEIN HDED"/>
    <property type="match status" value="1"/>
</dbReference>
<feature type="transmembrane region" description="Helical" evidence="1">
    <location>
        <begin position="21"/>
        <end position="40"/>
    </location>
</feature>
<feature type="transmembrane region" description="Helical" evidence="1">
    <location>
        <begin position="46"/>
        <end position="64"/>
    </location>
</feature>
<dbReference type="OrthoDB" id="9815400at2"/>
<protein>
    <submittedName>
        <fullName evidence="2">Uncharacterized membrane protein HdeD (DUF308 family)</fullName>
    </submittedName>
</protein>
<proteinExistence type="predicted"/>
<keyword evidence="1" id="KW-0472">Membrane</keyword>
<name>A0A3R9QD37_9BACT</name>
<evidence type="ECO:0000313" key="3">
    <source>
        <dbReference type="Proteomes" id="UP000269669"/>
    </source>
</evidence>
<keyword evidence="1" id="KW-1133">Transmembrane helix</keyword>
<accession>A0A3R9QD37</accession>
<gene>
    <name evidence="2" type="ORF">EDE15_3992</name>
</gene>
<reference evidence="2 3" key="1">
    <citation type="submission" date="2018-12" db="EMBL/GenBank/DDBJ databases">
        <title>Sequencing of bacterial isolates from soil warming experiment in Harvard Forest, Massachusetts, USA.</title>
        <authorList>
            <person name="Deangelis K."/>
        </authorList>
    </citation>
    <scope>NUCLEOTIDE SEQUENCE [LARGE SCALE GENOMIC DNA]</scope>
    <source>
        <strain evidence="2 3">EB153</strain>
    </source>
</reference>
<feature type="transmembrane region" description="Helical" evidence="1">
    <location>
        <begin position="99"/>
        <end position="119"/>
    </location>
</feature>
<feature type="transmembrane region" description="Helical" evidence="1">
    <location>
        <begin position="157"/>
        <end position="181"/>
    </location>
</feature>
<evidence type="ECO:0000313" key="2">
    <source>
        <dbReference type="EMBL" id="RSL18422.1"/>
    </source>
</evidence>
<comment type="caution">
    <text evidence="2">The sequence shown here is derived from an EMBL/GenBank/DDBJ whole genome shotgun (WGS) entry which is preliminary data.</text>
</comment>
<feature type="transmembrane region" description="Helical" evidence="1">
    <location>
        <begin position="131"/>
        <end position="151"/>
    </location>
</feature>